<gene>
    <name evidence="1" type="ORF">C7I55_19385</name>
</gene>
<evidence type="ECO:0000313" key="2">
    <source>
        <dbReference type="Proteomes" id="UP000241167"/>
    </source>
</evidence>
<dbReference type="EMBL" id="PXYI01000007">
    <property type="protein sequence ID" value="PSJ37876.1"/>
    <property type="molecule type" value="Genomic_DNA"/>
</dbReference>
<evidence type="ECO:0000313" key="1">
    <source>
        <dbReference type="EMBL" id="PSJ37876.1"/>
    </source>
</evidence>
<keyword evidence="2" id="KW-1185">Reference proteome</keyword>
<organism evidence="1 2">
    <name type="scientific">Allosphingosinicella deserti</name>
    <dbReference type="NCBI Taxonomy" id="2116704"/>
    <lineage>
        <taxon>Bacteria</taxon>
        <taxon>Pseudomonadati</taxon>
        <taxon>Pseudomonadota</taxon>
        <taxon>Alphaproteobacteria</taxon>
        <taxon>Sphingomonadales</taxon>
        <taxon>Sphingomonadaceae</taxon>
        <taxon>Allosphingosinicella</taxon>
    </lineage>
</organism>
<sequence>MLLLLLVAGCSSGNGGPTALDVTAAQARSELGSTARWPLDTGLSRDKVQAIRDGAYRFCRDVHPDDTKCFTQQDRSIFAVNQAARLWRSYLAEPSKHGSFPYARAHQNLPDAFQDIVDYCWSTYVDAGKRDARMLGPCLMSAVGGDFFGVVPVA</sequence>
<protein>
    <submittedName>
        <fullName evidence="1">Uncharacterized protein</fullName>
    </submittedName>
</protein>
<accession>A0A2P7QIV2</accession>
<reference evidence="1 2" key="1">
    <citation type="submission" date="2018-03" db="EMBL/GenBank/DDBJ databases">
        <title>The draft genome of Sphingosinicella sp. GL-C-18.</title>
        <authorList>
            <person name="Liu L."/>
            <person name="Li L."/>
            <person name="Liang L."/>
            <person name="Zhang X."/>
            <person name="Wang T."/>
        </authorList>
    </citation>
    <scope>NUCLEOTIDE SEQUENCE [LARGE SCALE GENOMIC DNA]</scope>
    <source>
        <strain evidence="1 2">GL-C-18</strain>
    </source>
</reference>
<dbReference type="AlphaFoldDB" id="A0A2P7QIV2"/>
<dbReference type="Proteomes" id="UP000241167">
    <property type="component" value="Unassembled WGS sequence"/>
</dbReference>
<name>A0A2P7QIV2_9SPHN</name>
<proteinExistence type="predicted"/>
<comment type="caution">
    <text evidence="1">The sequence shown here is derived from an EMBL/GenBank/DDBJ whole genome shotgun (WGS) entry which is preliminary data.</text>
</comment>